<evidence type="ECO:0000313" key="16">
    <source>
        <dbReference type="Proteomes" id="UP000515124"/>
    </source>
</evidence>
<dbReference type="InterPro" id="IPR003591">
    <property type="entry name" value="Leu-rich_rpt_typical-subtyp"/>
</dbReference>
<dbReference type="InterPro" id="IPR013210">
    <property type="entry name" value="LRR_N_plant-typ"/>
</dbReference>
<dbReference type="Pfam" id="PF23598">
    <property type="entry name" value="LRR_14"/>
    <property type="match status" value="2"/>
</dbReference>
<keyword evidence="4" id="KW-0433">Leucine-rich repeat</keyword>
<evidence type="ECO:0000256" key="8">
    <source>
        <dbReference type="ARBA" id="ARBA00022989"/>
    </source>
</evidence>
<evidence type="ECO:0000256" key="2">
    <source>
        <dbReference type="ARBA" id="ARBA00009592"/>
    </source>
</evidence>
<organism evidence="16 17">
    <name type="scientific">Prunus avium</name>
    <name type="common">Cherry</name>
    <name type="synonym">Cerasus avium</name>
    <dbReference type="NCBI Taxonomy" id="42229"/>
    <lineage>
        <taxon>Eukaryota</taxon>
        <taxon>Viridiplantae</taxon>
        <taxon>Streptophyta</taxon>
        <taxon>Embryophyta</taxon>
        <taxon>Tracheophyta</taxon>
        <taxon>Spermatophyta</taxon>
        <taxon>Magnoliopsida</taxon>
        <taxon>eudicotyledons</taxon>
        <taxon>Gunneridae</taxon>
        <taxon>Pentapetalae</taxon>
        <taxon>rosids</taxon>
        <taxon>fabids</taxon>
        <taxon>Rosales</taxon>
        <taxon>Rosaceae</taxon>
        <taxon>Amygdaloideae</taxon>
        <taxon>Amygdaleae</taxon>
        <taxon>Prunus</taxon>
    </lineage>
</organism>
<dbReference type="FunFam" id="3.80.10.10:FF:001347">
    <property type="entry name" value="LRR receptor-like serine/threonine-protein kinase GSO2"/>
    <property type="match status" value="1"/>
</dbReference>
<dbReference type="KEGG" id="pavi:110744733"/>
<keyword evidence="3" id="KW-1003">Cell membrane</keyword>
<evidence type="ECO:0000256" key="7">
    <source>
        <dbReference type="ARBA" id="ARBA00022737"/>
    </source>
</evidence>
<comment type="subcellular location">
    <subcellularLocation>
        <location evidence="1">Cell membrane</location>
        <topology evidence="1">Single-pass type I membrane protein</topology>
    </subcellularLocation>
</comment>
<keyword evidence="9 12" id="KW-0472">Membrane</keyword>
<evidence type="ECO:0000256" key="12">
    <source>
        <dbReference type="SAM" id="Phobius"/>
    </source>
</evidence>
<protein>
    <submittedName>
        <fullName evidence="17">LRR receptor-like serine/threonine-protein kinase GSO1</fullName>
    </submittedName>
</protein>
<evidence type="ECO:0000256" key="6">
    <source>
        <dbReference type="ARBA" id="ARBA00022729"/>
    </source>
</evidence>
<dbReference type="Pfam" id="PF00560">
    <property type="entry name" value="LRR_1"/>
    <property type="match status" value="9"/>
</dbReference>
<reference evidence="17" key="1">
    <citation type="submission" date="2025-08" db="UniProtKB">
        <authorList>
            <consortium name="RefSeq"/>
        </authorList>
    </citation>
    <scope>IDENTIFICATION</scope>
</reference>
<evidence type="ECO:0000256" key="11">
    <source>
        <dbReference type="ARBA" id="ARBA00023180"/>
    </source>
</evidence>
<keyword evidence="6 13" id="KW-0732">Signal</keyword>
<dbReference type="Gene3D" id="3.80.10.10">
    <property type="entry name" value="Ribonuclease Inhibitor"/>
    <property type="match status" value="5"/>
</dbReference>
<dbReference type="PROSITE" id="PS51450">
    <property type="entry name" value="LRR"/>
    <property type="match status" value="5"/>
</dbReference>
<dbReference type="InterPro" id="IPR032675">
    <property type="entry name" value="LRR_dom_sf"/>
</dbReference>
<dbReference type="PANTHER" id="PTHR48063:SF101">
    <property type="entry name" value="LRR RECEPTOR-LIKE SERINE_THREONINE-PROTEIN KINASE FLS2"/>
    <property type="match status" value="1"/>
</dbReference>
<sequence>MQGHGMCLKLFLAIALLLLQCVQGGEVSRNHRDANVTGRCIEKERQALLAFKRGLVDESNFLSSWGSEAQKQDCCRWIGVSCSNQTGHVLQLDLSYKVVGAHSWDNSLLEGKMISPELIELQHLHHLDLRGISFNGRQFPDFIGSLSNLRYLDMSNTLFGGKFPSQVGNLTNLQHLDLSLNDFTNAENLDWLPLLSSLRYLDLSGTNLNNVFNWAEVINKLPELTNLTLVGCDLPSPIFFTISYINSSKSLASVDLSSNQLSTSSIFLWLSNYNTSLVDLDLSNNLLAGSIPDVLGNMSSLAHLNLLDNQLEGGDPHSFSRFCSLQSLDLSGNDLAGSLPDLTNLSSLAALYLNDNKFSGVISGTHISKLSKLQFLDLSWNDLAGSLPDLTNLSSLAALYLNDNKLSGGIPDSIWRLSKLTTIDFGSNSLEGAISETHFSKLSKLQFLDLSSNDLAGSLPDLTNLSSLAALYLNDNKLSGGIPDSIWRLSKLTTIDFGSNSLEGVISETHFSKLSKLQFLDLSSNDLAGSLPDLTNLSSLEVFNLNDNKLSGGIPESIWRLSKLTTIDFGSNSLEGVISETHFSKLSKLQVLDLSFQNSSNSLGLDIHADWIPPFQLDRIILASCKMGPYFPKWLQTQKNFSYLDISDAGISDILPSWFWSLCRNVEYMNLTGNQIRGSFADLTLEFSHSPALCLSSNKLEGPIPSVLSTASYLDLSHNKLSESISFLCSSAAISLSFLDLSSNNFSGQVPDCLTHVEYLVMLDLSFNALSGKIPTTIGSLFHIETLKLRSNRFVGQLPSSLKNCRSLILVDVGDNKLSGPIPKWLGVSLKNLVVLLLSSNHFNGSLPTQICHLTDIQILDFSMNNISGSIPKCLNNLATLAQKGNPSLDIEHPVSSGGPITGASPPAAYASVESPYVDNATIMWKGRKQTYKRTLRLVKTIDLSSNRLTGEIPSEITHLVGLVSLNLSRNQLTSQITPEIGNLQSLDALDLSRNQIEGRIPTSLARIDRLGFLDLSFNNLSGEIPIGTQLQSFDPSVYAGNPQLCGAPLKKMCAAQHVQTDLRNQEDDKDDLITLGFYISMGVGFAAGFWGVCGTLIFKRSWRYAYFKFLNGLNDWLYVRVALIKRQVKDMLNR</sequence>
<feature type="signal peptide" evidence="13">
    <location>
        <begin position="1"/>
        <end position="24"/>
    </location>
</feature>
<dbReference type="PANTHER" id="PTHR48063">
    <property type="entry name" value="LRR RECEPTOR-LIKE KINASE"/>
    <property type="match status" value="1"/>
</dbReference>
<name>A0A6P5RCC4_PRUAV</name>
<evidence type="ECO:0000256" key="13">
    <source>
        <dbReference type="SAM" id="SignalP"/>
    </source>
</evidence>
<feature type="domain" description="Disease resistance R13L4/SHOC-2-like LRR" evidence="15">
    <location>
        <begin position="438"/>
        <end position="646"/>
    </location>
</feature>
<evidence type="ECO:0000259" key="14">
    <source>
        <dbReference type="Pfam" id="PF08263"/>
    </source>
</evidence>
<accession>A0A6P5RCC4</accession>
<dbReference type="PRINTS" id="PR00019">
    <property type="entry name" value="LEURICHRPT"/>
</dbReference>
<evidence type="ECO:0000259" key="15">
    <source>
        <dbReference type="Pfam" id="PF23598"/>
    </source>
</evidence>
<feature type="chain" id="PRO_5028431185" evidence="13">
    <location>
        <begin position="25"/>
        <end position="1135"/>
    </location>
</feature>
<dbReference type="InterPro" id="IPR001611">
    <property type="entry name" value="Leu-rich_rpt"/>
</dbReference>
<dbReference type="SUPFAM" id="SSF52058">
    <property type="entry name" value="L domain-like"/>
    <property type="match status" value="3"/>
</dbReference>
<feature type="domain" description="Leucine-rich repeat-containing N-terminal plant-type" evidence="14">
    <location>
        <begin position="43"/>
        <end position="83"/>
    </location>
</feature>
<evidence type="ECO:0000256" key="3">
    <source>
        <dbReference type="ARBA" id="ARBA00022475"/>
    </source>
</evidence>
<evidence type="ECO:0000256" key="4">
    <source>
        <dbReference type="ARBA" id="ARBA00022614"/>
    </source>
</evidence>
<evidence type="ECO:0000256" key="10">
    <source>
        <dbReference type="ARBA" id="ARBA00023170"/>
    </source>
</evidence>
<feature type="transmembrane region" description="Helical" evidence="12">
    <location>
        <begin position="1076"/>
        <end position="1099"/>
    </location>
</feature>
<dbReference type="InterPro" id="IPR046956">
    <property type="entry name" value="RLP23-like"/>
</dbReference>
<dbReference type="GeneID" id="110744733"/>
<evidence type="ECO:0000256" key="1">
    <source>
        <dbReference type="ARBA" id="ARBA00004251"/>
    </source>
</evidence>
<keyword evidence="16" id="KW-1185">Reference proteome</keyword>
<dbReference type="SMART" id="SM00369">
    <property type="entry name" value="LRR_TYP"/>
    <property type="match status" value="12"/>
</dbReference>
<feature type="domain" description="Disease resistance R13L4/SHOC-2-like LRR" evidence="15">
    <location>
        <begin position="115"/>
        <end position="330"/>
    </location>
</feature>
<keyword evidence="7" id="KW-0677">Repeat</keyword>
<dbReference type="GO" id="GO:0005886">
    <property type="term" value="C:plasma membrane"/>
    <property type="evidence" value="ECO:0007669"/>
    <property type="project" value="UniProtKB-SubCell"/>
</dbReference>
<dbReference type="Pfam" id="PF08263">
    <property type="entry name" value="LRRNT_2"/>
    <property type="match status" value="1"/>
</dbReference>
<keyword evidence="11" id="KW-0325">Glycoprotein</keyword>
<dbReference type="InterPro" id="IPR055414">
    <property type="entry name" value="LRR_R13L4/SHOC2-like"/>
</dbReference>
<evidence type="ECO:0000256" key="5">
    <source>
        <dbReference type="ARBA" id="ARBA00022692"/>
    </source>
</evidence>
<dbReference type="SMART" id="SM00365">
    <property type="entry name" value="LRR_SD22"/>
    <property type="match status" value="8"/>
</dbReference>
<dbReference type="AlphaFoldDB" id="A0A6P5RCC4"/>
<dbReference type="RefSeq" id="XP_021800417.1">
    <property type="nucleotide sequence ID" value="XM_021944725.1"/>
</dbReference>
<dbReference type="FunFam" id="3.80.10.10:FF:000111">
    <property type="entry name" value="LRR receptor-like serine/threonine-protein kinase ERECTA"/>
    <property type="match status" value="1"/>
</dbReference>
<keyword evidence="8 12" id="KW-1133">Transmembrane helix</keyword>
<dbReference type="FunFam" id="3.80.10.10:FF:000095">
    <property type="entry name" value="LRR receptor-like serine/threonine-protein kinase GSO1"/>
    <property type="match status" value="2"/>
</dbReference>
<dbReference type="Proteomes" id="UP000515124">
    <property type="component" value="Unplaced"/>
</dbReference>
<keyword evidence="5 12" id="KW-0812">Transmembrane</keyword>
<evidence type="ECO:0000313" key="17">
    <source>
        <dbReference type="RefSeq" id="XP_021800417.1"/>
    </source>
</evidence>
<gene>
    <name evidence="17" type="primary">LOC110744733</name>
</gene>
<comment type="similarity">
    <text evidence="2">Belongs to the RLP family.</text>
</comment>
<proteinExistence type="inferred from homology"/>
<evidence type="ECO:0000256" key="9">
    <source>
        <dbReference type="ARBA" id="ARBA00023136"/>
    </source>
</evidence>
<keyword evidence="10" id="KW-0675">Receptor</keyword>